<proteinExistence type="predicted"/>
<gene>
    <name evidence="3" type="ORF">EYF70_05795</name>
    <name evidence="2" type="ORF">GCM10007387_40250</name>
</gene>
<reference evidence="3 4" key="2">
    <citation type="submission" date="2019-02" db="EMBL/GenBank/DDBJ databases">
        <title>Draft Genome Sequences of Six Type Strains of the Genus Massilia.</title>
        <authorList>
            <person name="Miess H."/>
            <person name="Frediansyhah A."/>
            <person name="Gross H."/>
        </authorList>
    </citation>
    <scope>NUCLEOTIDE SEQUENCE [LARGE SCALE GENOMIC DNA]</scope>
    <source>
        <strain evidence="3 4">DSM 17472</strain>
    </source>
</reference>
<reference evidence="2" key="1">
    <citation type="journal article" date="2014" name="Int. J. Syst. Evol. Microbiol.">
        <title>Complete genome sequence of Corynebacterium casei LMG S-19264T (=DSM 44701T), isolated from a smear-ripened cheese.</title>
        <authorList>
            <consortium name="US DOE Joint Genome Institute (JGI-PGF)"/>
            <person name="Walter F."/>
            <person name="Albersmeier A."/>
            <person name="Kalinowski J."/>
            <person name="Ruckert C."/>
        </authorList>
    </citation>
    <scope>NUCLEOTIDE SEQUENCE</scope>
    <source>
        <strain evidence="2">KCTC 12343</strain>
    </source>
</reference>
<evidence type="ECO:0000313" key="3">
    <source>
        <dbReference type="EMBL" id="QBI00416.1"/>
    </source>
</evidence>
<evidence type="ECO:0000256" key="1">
    <source>
        <dbReference type="SAM" id="Phobius"/>
    </source>
</evidence>
<reference evidence="2" key="3">
    <citation type="submission" date="2022-12" db="EMBL/GenBank/DDBJ databases">
        <authorList>
            <person name="Sun Q."/>
            <person name="Kim S."/>
        </authorList>
    </citation>
    <scope>NUCLEOTIDE SEQUENCE</scope>
    <source>
        <strain evidence="2">KCTC 12343</strain>
    </source>
</reference>
<keyword evidence="4" id="KW-1185">Reference proteome</keyword>
<feature type="transmembrane region" description="Helical" evidence="1">
    <location>
        <begin position="25"/>
        <end position="49"/>
    </location>
</feature>
<dbReference type="OrthoDB" id="3536934at2"/>
<keyword evidence="1" id="KW-0812">Transmembrane</keyword>
<feature type="transmembrane region" description="Helical" evidence="1">
    <location>
        <begin position="143"/>
        <end position="161"/>
    </location>
</feature>
<dbReference type="RefSeq" id="WP_131144555.1">
    <property type="nucleotide sequence ID" value="NZ_BMWV01000009.1"/>
</dbReference>
<evidence type="ECO:0008006" key="6">
    <source>
        <dbReference type="Google" id="ProtNLM"/>
    </source>
</evidence>
<accession>A0A411WUJ3</accession>
<feature type="transmembrane region" description="Helical" evidence="1">
    <location>
        <begin position="101"/>
        <end position="123"/>
    </location>
</feature>
<evidence type="ECO:0000313" key="5">
    <source>
        <dbReference type="Proteomes" id="UP000628442"/>
    </source>
</evidence>
<dbReference type="Proteomes" id="UP000292307">
    <property type="component" value="Chromosome"/>
</dbReference>
<dbReference type="EMBL" id="CP036401">
    <property type="protein sequence ID" value="QBI00416.1"/>
    <property type="molecule type" value="Genomic_DNA"/>
</dbReference>
<feature type="transmembrane region" description="Helical" evidence="1">
    <location>
        <begin position="69"/>
        <end position="89"/>
    </location>
</feature>
<dbReference type="Proteomes" id="UP000628442">
    <property type="component" value="Unassembled WGS sequence"/>
</dbReference>
<keyword evidence="1" id="KW-1133">Transmembrane helix</keyword>
<evidence type="ECO:0000313" key="4">
    <source>
        <dbReference type="Proteomes" id="UP000292307"/>
    </source>
</evidence>
<keyword evidence="1" id="KW-0472">Membrane</keyword>
<name>A0A411WUJ3_9BURK</name>
<organism evidence="2 5">
    <name type="scientific">Pseudoduganella albidiflava</name>
    <dbReference type="NCBI Taxonomy" id="321983"/>
    <lineage>
        <taxon>Bacteria</taxon>
        <taxon>Pseudomonadati</taxon>
        <taxon>Pseudomonadota</taxon>
        <taxon>Betaproteobacteria</taxon>
        <taxon>Burkholderiales</taxon>
        <taxon>Oxalobacteraceae</taxon>
        <taxon>Telluria group</taxon>
        <taxon>Pseudoduganella</taxon>
    </lineage>
</organism>
<dbReference type="AlphaFoldDB" id="A0A411WUJ3"/>
<sequence length="163" mass="16696">MAGALAQAAEWLAATPLAVAMRDGVWLYPAVETVHIVGFAILVGAVAMFDLRVLGCARRLPVDALGAHLLPWAAGSLLLIVPAGLLLFASGPAEFLGNPTFGVKLALIALAGVNALAFHAGVYRGVGAWNVGTPAPLGARAHALLSLLLWIGVIACGRLLAYT</sequence>
<evidence type="ECO:0000313" key="2">
    <source>
        <dbReference type="EMBL" id="GGY53736.1"/>
    </source>
</evidence>
<protein>
    <recommendedName>
        <fullName evidence="6">DUF2214 domain-containing protein</fullName>
    </recommendedName>
</protein>
<dbReference type="EMBL" id="BMWV01000009">
    <property type="protein sequence ID" value="GGY53736.1"/>
    <property type="molecule type" value="Genomic_DNA"/>
</dbReference>